<accession>A0ABN9R0X0</accession>
<feature type="region of interest" description="Disordered" evidence="1">
    <location>
        <begin position="1"/>
        <end position="75"/>
    </location>
</feature>
<feature type="compositionally biased region" description="Basic residues" evidence="1">
    <location>
        <begin position="121"/>
        <end position="133"/>
    </location>
</feature>
<name>A0ABN9R0X0_9DINO</name>
<proteinExistence type="predicted"/>
<feature type="region of interest" description="Disordered" evidence="1">
    <location>
        <begin position="121"/>
        <end position="166"/>
    </location>
</feature>
<comment type="caution">
    <text evidence="2">The sequence shown here is derived from an EMBL/GenBank/DDBJ whole genome shotgun (WGS) entry which is preliminary data.</text>
</comment>
<sequence length="166" mass="17734">MRAGEGETAGPEQRQAGGRSGRQGSPLHLARAVPSARAPAARRQSQQEEEEEEQQQAERLTPSARHPHGSVPARGSSCAQVAQAVCCQAALRKEAAALRMPRVTSCGRENWLHQSFFAGARRARGGHGSRSRAARPSASRGGRKRRGGRSAGWGGEAEREGWCSDC</sequence>
<evidence type="ECO:0000313" key="2">
    <source>
        <dbReference type="EMBL" id="CAK0812340.1"/>
    </source>
</evidence>
<dbReference type="EMBL" id="CAUYUJ010005114">
    <property type="protein sequence ID" value="CAK0812340.1"/>
    <property type="molecule type" value="Genomic_DNA"/>
</dbReference>
<reference evidence="2" key="1">
    <citation type="submission" date="2023-10" db="EMBL/GenBank/DDBJ databases">
        <authorList>
            <person name="Chen Y."/>
            <person name="Shah S."/>
            <person name="Dougan E. K."/>
            <person name="Thang M."/>
            <person name="Chan C."/>
        </authorList>
    </citation>
    <scope>NUCLEOTIDE SEQUENCE [LARGE SCALE GENOMIC DNA]</scope>
</reference>
<gene>
    <name evidence="2" type="ORF">PCOR1329_LOCUS16648</name>
</gene>
<keyword evidence="3" id="KW-1185">Reference proteome</keyword>
<feature type="compositionally biased region" description="Basic and acidic residues" evidence="1">
    <location>
        <begin position="156"/>
        <end position="166"/>
    </location>
</feature>
<dbReference type="Proteomes" id="UP001189429">
    <property type="component" value="Unassembled WGS sequence"/>
</dbReference>
<organism evidence="2 3">
    <name type="scientific">Prorocentrum cordatum</name>
    <dbReference type="NCBI Taxonomy" id="2364126"/>
    <lineage>
        <taxon>Eukaryota</taxon>
        <taxon>Sar</taxon>
        <taxon>Alveolata</taxon>
        <taxon>Dinophyceae</taxon>
        <taxon>Prorocentrales</taxon>
        <taxon>Prorocentraceae</taxon>
        <taxon>Prorocentrum</taxon>
    </lineage>
</organism>
<evidence type="ECO:0000313" key="3">
    <source>
        <dbReference type="Proteomes" id="UP001189429"/>
    </source>
</evidence>
<feature type="compositionally biased region" description="Low complexity" evidence="1">
    <location>
        <begin position="13"/>
        <end position="44"/>
    </location>
</feature>
<evidence type="ECO:0000256" key="1">
    <source>
        <dbReference type="SAM" id="MobiDB-lite"/>
    </source>
</evidence>
<protein>
    <submittedName>
        <fullName evidence="2">Uncharacterized protein</fullName>
    </submittedName>
</protein>